<gene>
    <name evidence="7" type="ORF">IFR04_010260</name>
</gene>
<feature type="transmembrane region" description="Helical" evidence="5">
    <location>
        <begin position="292"/>
        <end position="310"/>
    </location>
</feature>
<evidence type="ECO:0000256" key="3">
    <source>
        <dbReference type="ARBA" id="ARBA00022989"/>
    </source>
</evidence>
<comment type="caution">
    <text evidence="7">The sequence shown here is derived from an EMBL/GenBank/DDBJ whole genome shotgun (WGS) entry which is preliminary data.</text>
</comment>
<dbReference type="Gene3D" id="3.30.750.24">
    <property type="entry name" value="STAS domain"/>
    <property type="match status" value="1"/>
</dbReference>
<evidence type="ECO:0000256" key="5">
    <source>
        <dbReference type="SAM" id="Phobius"/>
    </source>
</evidence>
<feature type="transmembrane region" description="Helical" evidence="5">
    <location>
        <begin position="208"/>
        <end position="226"/>
    </location>
</feature>
<feature type="transmembrane region" description="Helical" evidence="5">
    <location>
        <begin position="395"/>
        <end position="415"/>
    </location>
</feature>
<evidence type="ECO:0000256" key="4">
    <source>
        <dbReference type="ARBA" id="ARBA00023136"/>
    </source>
</evidence>
<keyword evidence="3 5" id="KW-1133">Transmembrane helix</keyword>
<comment type="subcellular location">
    <subcellularLocation>
        <location evidence="1">Membrane</location>
        <topology evidence="1">Multi-pass membrane protein</topology>
    </subcellularLocation>
</comment>
<keyword evidence="2 5" id="KW-0812">Transmembrane</keyword>
<dbReference type="OrthoDB" id="288203at2759"/>
<name>A0A8H7TBK1_9HELO</name>
<evidence type="ECO:0000256" key="2">
    <source>
        <dbReference type="ARBA" id="ARBA00022692"/>
    </source>
</evidence>
<feature type="transmembrane region" description="Helical" evidence="5">
    <location>
        <begin position="129"/>
        <end position="148"/>
    </location>
</feature>
<dbReference type="InterPro" id="IPR002645">
    <property type="entry name" value="STAS_dom"/>
</dbReference>
<accession>A0A8H7TBK1</accession>
<evidence type="ECO:0000259" key="6">
    <source>
        <dbReference type="PROSITE" id="PS50801"/>
    </source>
</evidence>
<feature type="transmembrane region" description="Helical" evidence="5">
    <location>
        <begin position="47"/>
        <end position="70"/>
    </location>
</feature>
<reference evidence="7" key="1">
    <citation type="submission" date="2021-02" db="EMBL/GenBank/DDBJ databases">
        <title>Genome sequence Cadophora malorum strain M34.</title>
        <authorList>
            <person name="Stefanovic E."/>
            <person name="Vu D."/>
            <person name="Scully C."/>
            <person name="Dijksterhuis J."/>
            <person name="Roader J."/>
            <person name="Houbraken J."/>
        </authorList>
    </citation>
    <scope>NUCLEOTIDE SEQUENCE</scope>
    <source>
        <strain evidence="7">M34</strain>
    </source>
</reference>
<feature type="transmembrane region" description="Helical" evidence="5">
    <location>
        <begin position="160"/>
        <end position="182"/>
    </location>
</feature>
<dbReference type="CDD" id="cd07042">
    <property type="entry name" value="STAS_SulP_like_sulfate_transporter"/>
    <property type="match status" value="1"/>
</dbReference>
<dbReference type="PANTHER" id="PTHR11814">
    <property type="entry name" value="SULFATE TRANSPORTER"/>
    <property type="match status" value="1"/>
</dbReference>
<proteinExistence type="predicted"/>
<organism evidence="7 8">
    <name type="scientific">Cadophora malorum</name>
    <dbReference type="NCBI Taxonomy" id="108018"/>
    <lineage>
        <taxon>Eukaryota</taxon>
        <taxon>Fungi</taxon>
        <taxon>Dikarya</taxon>
        <taxon>Ascomycota</taxon>
        <taxon>Pezizomycotina</taxon>
        <taxon>Leotiomycetes</taxon>
        <taxon>Helotiales</taxon>
        <taxon>Ploettnerulaceae</taxon>
        <taxon>Cadophora</taxon>
    </lineage>
</organism>
<feature type="domain" description="STAS" evidence="6">
    <location>
        <begin position="486"/>
        <end position="649"/>
    </location>
</feature>
<dbReference type="AlphaFoldDB" id="A0A8H7TBK1"/>
<keyword evidence="8" id="KW-1185">Reference proteome</keyword>
<dbReference type="GO" id="GO:0016020">
    <property type="term" value="C:membrane"/>
    <property type="evidence" value="ECO:0007669"/>
    <property type="project" value="UniProtKB-SubCell"/>
</dbReference>
<dbReference type="EMBL" id="JAFJYH010000180">
    <property type="protein sequence ID" value="KAG4416617.1"/>
    <property type="molecule type" value="Genomic_DNA"/>
</dbReference>
<keyword evidence="4 5" id="KW-0472">Membrane</keyword>
<dbReference type="GO" id="GO:0055085">
    <property type="term" value="P:transmembrane transport"/>
    <property type="evidence" value="ECO:0007669"/>
    <property type="project" value="InterPro"/>
</dbReference>
<sequence length="670" mass="72742">MKFEDNNVERAKQAIRHGTRDFPAAVGRYFLQKVPVVQWLPKYSPRWIINDGIAGLTVGVILVPQALAYAKIAGIPLQDGLLASWLPSVLYFIMGTSKDANTGPTSIIGLLTANIIKDLGTEGGYSSTAIAVAISFSVGVYCLILGMLKLGFLLELVSHPVLTGFISAAAITIILGQVPAIFGEKNIGSGVANQLHDIFAKLPTTKPITFAVGMSGIVMLVLMQIIGQRWGKKSKAVWILSIGRNAITILLFTVISYVLNKDIETPIFDLTGKIPAGLLPPKAPDMALIGKVFQPSLAVFLAAALEHIAIAKSFGRRNNYTIDQSQELTFLGAANMLNSFMGGMAVGGAASRTAVNSESGVKSPLYGLFTAGTVITSIYALTGALFWIPKATLSAVIIVAVYQIIAHPSVFFGYWKVSVVDFMASMIAFWVTLFVSAEMGIELATAFMVLTTILQTLFLKGKGVPRDDFGRYYPVTRDGVDYIPADTTLVKFNHPIIFLNASRAKSSILDAVQTYHSGAPSEFTSPSKNPDRMWSELGARHIALLRRKANMSYLEQQHLPQVRVVVLDLSGVIYVDDTGIMAMKDMKTELKAYAGEGVEIRIVGLKQHLTGKFERAGWKMVRSGEESQQDKKQGTVILYHDVREAIADQGVFGLEEFGGKEAVTHTERRA</sequence>
<dbReference type="PROSITE" id="PS50801">
    <property type="entry name" value="STAS"/>
    <property type="match status" value="1"/>
</dbReference>
<dbReference type="InterPro" id="IPR036513">
    <property type="entry name" value="STAS_dom_sf"/>
</dbReference>
<evidence type="ECO:0000313" key="8">
    <source>
        <dbReference type="Proteomes" id="UP000664132"/>
    </source>
</evidence>
<feature type="transmembrane region" description="Helical" evidence="5">
    <location>
        <begin position="365"/>
        <end position="388"/>
    </location>
</feature>
<feature type="transmembrane region" description="Helical" evidence="5">
    <location>
        <begin position="238"/>
        <end position="259"/>
    </location>
</feature>
<dbReference type="InterPro" id="IPR011547">
    <property type="entry name" value="SLC26A/SulP_dom"/>
</dbReference>
<dbReference type="Pfam" id="PF01740">
    <property type="entry name" value="STAS"/>
    <property type="match status" value="1"/>
</dbReference>
<feature type="transmembrane region" description="Helical" evidence="5">
    <location>
        <begin position="427"/>
        <end position="450"/>
    </location>
</feature>
<dbReference type="InterPro" id="IPR001902">
    <property type="entry name" value="SLC26A/SulP_fam"/>
</dbReference>
<evidence type="ECO:0000256" key="1">
    <source>
        <dbReference type="ARBA" id="ARBA00004141"/>
    </source>
</evidence>
<dbReference type="Proteomes" id="UP000664132">
    <property type="component" value="Unassembled WGS sequence"/>
</dbReference>
<protein>
    <recommendedName>
        <fullName evidence="6">STAS domain-containing protein</fullName>
    </recommendedName>
</protein>
<feature type="transmembrane region" description="Helical" evidence="5">
    <location>
        <begin position="330"/>
        <end position="350"/>
    </location>
</feature>
<dbReference type="SUPFAM" id="SSF52091">
    <property type="entry name" value="SpoIIaa-like"/>
    <property type="match status" value="1"/>
</dbReference>
<evidence type="ECO:0000313" key="7">
    <source>
        <dbReference type="EMBL" id="KAG4416617.1"/>
    </source>
</evidence>
<dbReference type="Pfam" id="PF00916">
    <property type="entry name" value="Sulfate_transp"/>
    <property type="match status" value="1"/>
</dbReference>